<dbReference type="EMBL" id="JAOYFB010000038">
    <property type="protein sequence ID" value="KAK4027777.1"/>
    <property type="molecule type" value="Genomic_DNA"/>
</dbReference>
<gene>
    <name evidence="1" type="ORF">OUZ56_016824</name>
</gene>
<accession>A0ABR0ARM8</accession>
<evidence type="ECO:0000313" key="1">
    <source>
        <dbReference type="EMBL" id="KAK4027777.1"/>
    </source>
</evidence>
<comment type="caution">
    <text evidence="1">The sequence shown here is derived from an EMBL/GenBank/DDBJ whole genome shotgun (WGS) entry which is preliminary data.</text>
</comment>
<protein>
    <submittedName>
        <fullName evidence="1">Uncharacterized protein</fullName>
    </submittedName>
</protein>
<organism evidence="1 2">
    <name type="scientific">Daphnia magna</name>
    <dbReference type="NCBI Taxonomy" id="35525"/>
    <lineage>
        <taxon>Eukaryota</taxon>
        <taxon>Metazoa</taxon>
        <taxon>Ecdysozoa</taxon>
        <taxon>Arthropoda</taxon>
        <taxon>Crustacea</taxon>
        <taxon>Branchiopoda</taxon>
        <taxon>Diplostraca</taxon>
        <taxon>Cladocera</taxon>
        <taxon>Anomopoda</taxon>
        <taxon>Daphniidae</taxon>
        <taxon>Daphnia</taxon>
    </lineage>
</organism>
<evidence type="ECO:0000313" key="2">
    <source>
        <dbReference type="Proteomes" id="UP001234178"/>
    </source>
</evidence>
<name>A0ABR0ARM8_9CRUS</name>
<proteinExistence type="predicted"/>
<sequence length="83" mass="9016">MNTRRYVRGFHGDNYPRLPTTPATSRGWVMGAKHGIAVVNASVGSIRVQLFRGLRRVTLPVDSVVDRPIQGSTVTAVASVGFH</sequence>
<dbReference type="Proteomes" id="UP001234178">
    <property type="component" value="Unassembled WGS sequence"/>
</dbReference>
<reference evidence="1 2" key="1">
    <citation type="journal article" date="2023" name="Nucleic Acids Res.">
        <title>The hologenome of Daphnia magna reveals possible DNA methylation and microbiome-mediated evolution of the host genome.</title>
        <authorList>
            <person name="Chaturvedi A."/>
            <person name="Li X."/>
            <person name="Dhandapani V."/>
            <person name="Marshall H."/>
            <person name="Kissane S."/>
            <person name="Cuenca-Cambronero M."/>
            <person name="Asole G."/>
            <person name="Calvet F."/>
            <person name="Ruiz-Romero M."/>
            <person name="Marangio P."/>
            <person name="Guigo R."/>
            <person name="Rago D."/>
            <person name="Mirbahai L."/>
            <person name="Eastwood N."/>
            <person name="Colbourne J.K."/>
            <person name="Zhou J."/>
            <person name="Mallon E."/>
            <person name="Orsini L."/>
        </authorList>
    </citation>
    <scope>NUCLEOTIDE SEQUENCE [LARGE SCALE GENOMIC DNA]</scope>
    <source>
        <strain evidence="1">LRV0_1</strain>
    </source>
</reference>
<keyword evidence="2" id="KW-1185">Reference proteome</keyword>